<keyword evidence="2" id="KW-0378">Hydrolase</keyword>
<evidence type="ECO:0000313" key="5">
    <source>
        <dbReference type="EMBL" id="HIU68750.1"/>
    </source>
</evidence>
<keyword evidence="1 3" id="KW-0732">Signal</keyword>
<dbReference type="InterPro" id="IPR050955">
    <property type="entry name" value="Plant_Biomass_Hydrol_Est"/>
</dbReference>
<sequence>MRCINRLLCVLCAGVLAAGFSACSAAAGEAAVPGETAAAPVQSEPASAESTASVTQGSETYRGFVLDNVLHSETDGDIHFNLYVPDRYDGSKAYALFVTLPGYEGLYFQGVGSNLRSEAFGFEAQQYNAQMLIAAPQLGDWGETSADQTIALTEYLLSAYNIDPQKVYLNGYSGGGETGSLVMEKRPQLYAAYLAVSTQWDGDLQPLAAARTPVYMAVGEEDSYYGSEPLKSAYEELRGLYMDMGLTQAQINDLLVLDVKDQAYFTERGYRDQHAGGGAFAYDETIMGWLFSH</sequence>
<proteinExistence type="predicted"/>
<dbReference type="PANTHER" id="PTHR43037:SF5">
    <property type="entry name" value="FERULOYL ESTERASE"/>
    <property type="match status" value="1"/>
</dbReference>
<dbReference type="PROSITE" id="PS51257">
    <property type="entry name" value="PROKAR_LIPOPROTEIN"/>
    <property type="match status" value="1"/>
</dbReference>
<dbReference type="GO" id="GO:0006508">
    <property type="term" value="P:proteolysis"/>
    <property type="evidence" value="ECO:0007669"/>
    <property type="project" value="InterPro"/>
</dbReference>
<name>A0A9D1SNP1_9FIRM</name>
<dbReference type="PANTHER" id="PTHR43037">
    <property type="entry name" value="UNNAMED PRODUCT-RELATED"/>
    <property type="match status" value="1"/>
</dbReference>
<dbReference type="InterPro" id="IPR001375">
    <property type="entry name" value="Peptidase_S9_cat"/>
</dbReference>
<protein>
    <submittedName>
        <fullName evidence="5">Prolyl oligopeptidase family serine peptidase</fullName>
    </submittedName>
</protein>
<dbReference type="AlphaFoldDB" id="A0A9D1SNP1"/>
<evidence type="ECO:0000259" key="4">
    <source>
        <dbReference type="Pfam" id="PF00326"/>
    </source>
</evidence>
<dbReference type="GO" id="GO:0008236">
    <property type="term" value="F:serine-type peptidase activity"/>
    <property type="evidence" value="ECO:0007669"/>
    <property type="project" value="InterPro"/>
</dbReference>
<dbReference type="Proteomes" id="UP000824125">
    <property type="component" value="Unassembled WGS sequence"/>
</dbReference>
<dbReference type="SUPFAM" id="SSF53474">
    <property type="entry name" value="alpha/beta-Hydrolases"/>
    <property type="match status" value="1"/>
</dbReference>
<dbReference type="Gene3D" id="3.40.50.1820">
    <property type="entry name" value="alpha/beta hydrolase"/>
    <property type="match status" value="1"/>
</dbReference>
<reference evidence="5" key="1">
    <citation type="submission" date="2020-10" db="EMBL/GenBank/DDBJ databases">
        <authorList>
            <person name="Gilroy R."/>
        </authorList>
    </citation>
    <scope>NUCLEOTIDE SEQUENCE</scope>
    <source>
        <strain evidence="5">CHK176-6737</strain>
    </source>
</reference>
<feature type="chain" id="PRO_5039402144" evidence="3">
    <location>
        <begin position="28"/>
        <end position="293"/>
    </location>
</feature>
<comment type="caution">
    <text evidence="5">The sequence shown here is derived from an EMBL/GenBank/DDBJ whole genome shotgun (WGS) entry which is preliminary data.</text>
</comment>
<accession>A0A9D1SNP1</accession>
<evidence type="ECO:0000256" key="1">
    <source>
        <dbReference type="ARBA" id="ARBA00022729"/>
    </source>
</evidence>
<dbReference type="EMBL" id="DVNM01000012">
    <property type="protein sequence ID" value="HIU68750.1"/>
    <property type="molecule type" value="Genomic_DNA"/>
</dbReference>
<dbReference type="Pfam" id="PF00326">
    <property type="entry name" value="Peptidase_S9"/>
    <property type="match status" value="1"/>
</dbReference>
<evidence type="ECO:0000256" key="2">
    <source>
        <dbReference type="ARBA" id="ARBA00022801"/>
    </source>
</evidence>
<reference evidence="5" key="2">
    <citation type="journal article" date="2021" name="PeerJ">
        <title>Extensive microbial diversity within the chicken gut microbiome revealed by metagenomics and culture.</title>
        <authorList>
            <person name="Gilroy R."/>
            <person name="Ravi A."/>
            <person name="Getino M."/>
            <person name="Pursley I."/>
            <person name="Horton D.L."/>
            <person name="Alikhan N.F."/>
            <person name="Baker D."/>
            <person name="Gharbi K."/>
            <person name="Hall N."/>
            <person name="Watson M."/>
            <person name="Adriaenssens E.M."/>
            <person name="Foster-Nyarko E."/>
            <person name="Jarju S."/>
            <person name="Secka A."/>
            <person name="Antonio M."/>
            <person name="Oren A."/>
            <person name="Chaudhuri R.R."/>
            <person name="La Ragione R."/>
            <person name="Hildebrand F."/>
            <person name="Pallen M.J."/>
        </authorList>
    </citation>
    <scope>NUCLEOTIDE SEQUENCE</scope>
    <source>
        <strain evidence="5">CHK176-6737</strain>
    </source>
</reference>
<evidence type="ECO:0000256" key="3">
    <source>
        <dbReference type="SAM" id="SignalP"/>
    </source>
</evidence>
<organism evidence="5 6">
    <name type="scientific">Candidatus Scybalenecus merdavium</name>
    <dbReference type="NCBI Taxonomy" id="2840939"/>
    <lineage>
        <taxon>Bacteria</taxon>
        <taxon>Bacillati</taxon>
        <taxon>Bacillota</taxon>
        <taxon>Clostridia</taxon>
        <taxon>Eubacteriales</taxon>
        <taxon>Oscillospiraceae</taxon>
        <taxon>Oscillospiraceae incertae sedis</taxon>
        <taxon>Candidatus Scybalenecus</taxon>
    </lineage>
</organism>
<feature type="signal peptide" evidence="3">
    <location>
        <begin position="1"/>
        <end position="27"/>
    </location>
</feature>
<feature type="domain" description="Peptidase S9 prolyl oligopeptidase catalytic" evidence="4">
    <location>
        <begin position="139"/>
        <end position="201"/>
    </location>
</feature>
<evidence type="ECO:0000313" key="6">
    <source>
        <dbReference type="Proteomes" id="UP000824125"/>
    </source>
</evidence>
<dbReference type="InterPro" id="IPR029058">
    <property type="entry name" value="AB_hydrolase_fold"/>
</dbReference>
<gene>
    <name evidence="5" type="ORF">IAD23_02180</name>
</gene>